<organism evidence="6 7">
    <name type="scientific">Cadophora malorum</name>
    <dbReference type="NCBI Taxonomy" id="108018"/>
    <lineage>
        <taxon>Eukaryota</taxon>
        <taxon>Fungi</taxon>
        <taxon>Dikarya</taxon>
        <taxon>Ascomycota</taxon>
        <taxon>Pezizomycotina</taxon>
        <taxon>Leotiomycetes</taxon>
        <taxon>Helotiales</taxon>
        <taxon>Ploettnerulaceae</taxon>
        <taxon>Cadophora</taxon>
    </lineage>
</organism>
<keyword evidence="1" id="KW-0285">Flavoprotein</keyword>
<comment type="caution">
    <text evidence="6">The sequence shown here is derived from an EMBL/GenBank/DDBJ whole genome shotgun (WGS) entry which is preliminary data.</text>
</comment>
<keyword evidence="4" id="KW-0812">Transmembrane</keyword>
<keyword evidence="3" id="KW-0560">Oxidoreductase</keyword>
<dbReference type="InterPro" id="IPR002938">
    <property type="entry name" value="FAD-bd"/>
</dbReference>
<evidence type="ECO:0000259" key="5">
    <source>
        <dbReference type="Pfam" id="PF01494"/>
    </source>
</evidence>
<proteinExistence type="predicted"/>
<name>A0A8H7W7J2_9HELO</name>
<gene>
    <name evidence="6" type="ORF">IFR04_008669</name>
</gene>
<dbReference type="PANTHER" id="PTHR46720:SF3">
    <property type="entry name" value="FAD-BINDING DOMAIN-CONTAINING PROTEIN-RELATED"/>
    <property type="match status" value="1"/>
</dbReference>
<evidence type="ECO:0000256" key="1">
    <source>
        <dbReference type="ARBA" id="ARBA00022630"/>
    </source>
</evidence>
<protein>
    <recommendedName>
        <fullName evidence="5">FAD-binding domain-containing protein</fullName>
    </recommendedName>
</protein>
<dbReference type="AlphaFoldDB" id="A0A8H7W7J2"/>
<sequence>MSFPRPITIAIIGAGIGGITLAIAISKNNPDLQLTLFESRAEFSEIGAGVGFGPNATQAMRLISPEVEAVHDKVKTPNLWPEKDHIWYDLRYGTGPRAGEMIGEIEAKGGFRHCGASRAHFLDGLVGLIPPGMKVHFGKKVVDVVASQDGKMQVQFDDGEVFTADAVVGCDGVRSACRRILLGPDNKSANAVYSGKYAYRKVIDMKDVVKAVGTEVENRTIYSGRGGHLLMFPIRAGKALNIVVFRDSDGVPWTQHQWVIPSSREELLRDFEGWGEKPLKLLEVDIPFDFTPFQMSQYLLIVLQLMESPDKWALFDHLPAPTYSKGNFCLLGDAAHATTPHSGAGAGLAIEDAHLLSGLLTSENIKSADDIKFAFRAYDEVRRPRSQELVMRSRRQGMMLDLQKPDGGLVTGEELKRSMEENQDWVWEVDLGQMLQQGKELFRKFSEA</sequence>
<feature type="transmembrane region" description="Helical" evidence="4">
    <location>
        <begin position="7"/>
        <end position="25"/>
    </location>
</feature>
<dbReference type="Gene3D" id="3.50.50.60">
    <property type="entry name" value="FAD/NAD(P)-binding domain"/>
    <property type="match status" value="1"/>
</dbReference>
<dbReference type="GO" id="GO:0016491">
    <property type="term" value="F:oxidoreductase activity"/>
    <property type="evidence" value="ECO:0007669"/>
    <property type="project" value="UniProtKB-KW"/>
</dbReference>
<evidence type="ECO:0000256" key="4">
    <source>
        <dbReference type="SAM" id="Phobius"/>
    </source>
</evidence>
<evidence type="ECO:0000256" key="3">
    <source>
        <dbReference type="ARBA" id="ARBA00023002"/>
    </source>
</evidence>
<keyword evidence="2" id="KW-0274">FAD</keyword>
<dbReference type="EMBL" id="JAFJYH010000134">
    <property type="protein sequence ID" value="KAG4418227.1"/>
    <property type="molecule type" value="Genomic_DNA"/>
</dbReference>
<dbReference type="SUPFAM" id="SSF54373">
    <property type="entry name" value="FAD-linked reductases, C-terminal domain"/>
    <property type="match status" value="1"/>
</dbReference>
<dbReference type="InterPro" id="IPR036188">
    <property type="entry name" value="FAD/NAD-bd_sf"/>
</dbReference>
<evidence type="ECO:0000256" key="2">
    <source>
        <dbReference type="ARBA" id="ARBA00022827"/>
    </source>
</evidence>
<evidence type="ECO:0000313" key="7">
    <source>
        <dbReference type="Proteomes" id="UP000664132"/>
    </source>
</evidence>
<keyword evidence="4" id="KW-0472">Membrane</keyword>
<accession>A0A8H7W7J2</accession>
<keyword evidence="4" id="KW-1133">Transmembrane helix</keyword>
<dbReference type="SUPFAM" id="SSF51905">
    <property type="entry name" value="FAD/NAD(P)-binding domain"/>
    <property type="match status" value="1"/>
</dbReference>
<dbReference type="PRINTS" id="PR00420">
    <property type="entry name" value="RNGMNOXGNASE"/>
</dbReference>
<reference evidence="6" key="1">
    <citation type="submission" date="2021-02" db="EMBL/GenBank/DDBJ databases">
        <title>Genome sequence Cadophora malorum strain M34.</title>
        <authorList>
            <person name="Stefanovic E."/>
            <person name="Vu D."/>
            <person name="Scully C."/>
            <person name="Dijksterhuis J."/>
            <person name="Roader J."/>
            <person name="Houbraken J."/>
        </authorList>
    </citation>
    <scope>NUCLEOTIDE SEQUENCE</scope>
    <source>
        <strain evidence="6">M34</strain>
    </source>
</reference>
<dbReference type="OrthoDB" id="417877at2759"/>
<dbReference type="GO" id="GO:0044550">
    <property type="term" value="P:secondary metabolite biosynthetic process"/>
    <property type="evidence" value="ECO:0007669"/>
    <property type="project" value="TreeGrafter"/>
</dbReference>
<dbReference type="Proteomes" id="UP000664132">
    <property type="component" value="Unassembled WGS sequence"/>
</dbReference>
<dbReference type="PANTHER" id="PTHR46720">
    <property type="entry name" value="HYDROXYLASE, PUTATIVE (AFU_ORTHOLOGUE AFUA_3G01460)-RELATED"/>
    <property type="match status" value="1"/>
</dbReference>
<keyword evidence="7" id="KW-1185">Reference proteome</keyword>
<evidence type="ECO:0000313" key="6">
    <source>
        <dbReference type="EMBL" id="KAG4418227.1"/>
    </source>
</evidence>
<dbReference type="GO" id="GO:0071949">
    <property type="term" value="F:FAD binding"/>
    <property type="evidence" value="ECO:0007669"/>
    <property type="project" value="InterPro"/>
</dbReference>
<feature type="domain" description="FAD-binding" evidence="5">
    <location>
        <begin position="320"/>
        <end position="393"/>
    </location>
</feature>
<dbReference type="Pfam" id="PF01494">
    <property type="entry name" value="FAD_binding_3"/>
    <property type="match status" value="1"/>
</dbReference>
<dbReference type="InterPro" id="IPR051104">
    <property type="entry name" value="FAD_monoxygenase"/>
</dbReference>